<dbReference type="Proteomes" id="UP000756132">
    <property type="component" value="Chromosome 1"/>
</dbReference>
<dbReference type="RefSeq" id="XP_047755152.1">
    <property type="nucleotide sequence ID" value="XM_047899335.1"/>
</dbReference>
<feature type="signal peptide" evidence="1">
    <location>
        <begin position="1"/>
        <end position="22"/>
    </location>
</feature>
<evidence type="ECO:0000256" key="1">
    <source>
        <dbReference type="SAM" id="SignalP"/>
    </source>
</evidence>
<reference evidence="2" key="2">
    <citation type="journal article" date="2022" name="Microb. Genom.">
        <title>A chromosome-scale genome assembly of the tomato pathogen Cladosporium fulvum reveals a compartmentalized genome architecture and the presence of a dispensable chromosome.</title>
        <authorList>
            <person name="Zaccaron A.Z."/>
            <person name="Chen L.H."/>
            <person name="Samaras A."/>
            <person name="Stergiopoulos I."/>
        </authorList>
    </citation>
    <scope>NUCLEOTIDE SEQUENCE</scope>
    <source>
        <strain evidence="2">Race5_Kim</strain>
    </source>
</reference>
<evidence type="ECO:0000313" key="3">
    <source>
        <dbReference type="Proteomes" id="UP000756132"/>
    </source>
</evidence>
<keyword evidence="1" id="KW-0732">Signal</keyword>
<dbReference type="KEGG" id="ffu:CLAFUR5_00187"/>
<sequence>MQYSTKTAIALLAATWFNATLTQGPQKASSAQDAIDVKHKQESGQNIGDTRLTVNLWDDTNNDEVVDALKDNFCHGEDLKPYADNTWTVLCDPKSKEVELDITWNPDITEGGVLISVYKFNNPRAAALSSGDPSRDLVYTFNAKGQDESGDYFEASIFCGDCKNSDGVAVKC</sequence>
<dbReference type="AlphaFoldDB" id="A0A9Q8P2J5"/>
<keyword evidence="3" id="KW-1185">Reference proteome</keyword>
<gene>
    <name evidence="2" type="ORF">CLAFUR5_00187</name>
</gene>
<dbReference type="EMBL" id="CP090163">
    <property type="protein sequence ID" value="UJO10786.1"/>
    <property type="molecule type" value="Genomic_DNA"/>
</dbReference>
<protein>
    <submittedName>
        <fullName evidence="2">Uncharacterized protein</fullName>
    </submittedName>
</protein>
<accession>A0A9Q8P2J5</accession>
<name>A0A9Q8P2J5_PASFU</name>
<dbReference type="OrthoDB" id="3631687at2759"/>
<evidence type="ECO:0000313" key="2">
    <source>
        <dbReference type="EMBL" id="UJO10786.1"/>
    </source>
</evidence>
<proteinExistence type="predicted"/>
<feature type="chain" id="PRO_5040143559" evidence="1">
    <location>
        <begin position="23"/>
        <end position="172"/>
    </location>
</feature>
<dbReference type="GeneID" id="71980065"/>
<reference evidence="2" key="1">
    <citation type="submission" date="2021-12" db="EMBL/GenBank/DDBJ databases">
        <authorList>
            <person name="Zaccaron A."/>
            <person name="Stergiopoulos I."/>
        </authorList>
    </citation>
    <scope>NUCLEOTIDE SEQUENCE</scope>
    <source>
        <strain evidence="2">Race5_Kim</strain>
    </source>
</reference>
<organism evidence="2 3">
    <name type="scientific">Passalora fulva</name>
    <name type="common">Tomato leaf mold</name>
    <name type="synonym">Cladosporium fulvum</name>
    <dbReference type="NCBI Taxonomy" id="5499"/>
    <lineage>
        <taxon>Eukaryota</taxon>
        <taxon>Fungi</taxon>
        <taxon>Dikarya</taxon>
        <taxon>Ascomycota</taxon>
        <taxon>Pezizomycotina</taxon>
        <taxon>Dothideomycetes</taxon>
        <taxon>Dothideomycetidae</taxon>
        <taxon>Mycosphaerellales</taxon>
        <taxon>Mycosphaerellaceae</taxon>
        <taxon>Fulvia</taxon>
    </lineage>
</organism>